<dbReference type="Pfam" id="PF04241">
    <property type="entry name" value="DUF423"/>
    <property type="match status" value="1"/>
</dbReference>
<keyword evidence="5 6" id="KW-0472">Membrane</keyword>
<dbReference type="InterPro" id="IPR006696">
    <property type="entry name" value="DUF423"/>
</dbReference>
<feature type="transmembrane region" description="Helical" evidence="6">
    <location>
        <begin position="42"/>
        <end position="62"/>
    </location>
</feature>
<evidence type="ECO:0000313" key="7">
    <source>
        <dbReference type="EMBL" id="MBP2002595.1"/>
    </source>
</evidence>
<evidence type="ECO:0000313" key="8">
    <source>
        <dbReference type="Proteomes" id="UP001519288"/>
    </source>
</evidence>
<evidence type="ECO:0000256" key="5">
    <source>
        <dbReference type="ARBA" id="ARBA00023136"/>
    </source>
</evidence>
<proteinExistence type="inferred from homology"/>
<evidence type="ECO:0000256" key="4">
    <source>
        <dbReference type="ARBA" id="ARBA00022989"/>
    </source>
</evidence>
<keyword evidence="8" id="KW-1185">Reference proteome</keyword>
<evidence type="ECO:0000256" key="1">
    <source>
        <dbReference type="ARBA" id="ARBA00004141"/>
    </source>
</evidence>
<organism evidence="7 8">
    <name type="scientific">Paenibacillus shirakamiensis</name>
    <dbReference type="NCBI Taxonomy" id="1265935"/>
    <lineage>
        <taxon>Bacteria</taxon>
        <taxon>Bacillati</taxon>
        <taxon>Bacillota</taxon>
        <taxon>Bacilli</taxon>
        <taxon>Bacillales</taxon>
        <taxon>Paenibacillaceae</taxon>
        <taxon>Paenibacillus</taxon>
    </lineage>
</organism>
<gene>
    <name evidence="7" type="ORF">J2Z69_003681</name>
</gene>
<comment type="similarity">
    <text evidence="2">Belongs to the UPF0382 family.</text>
</comment>
<dbReference type="PANTHER" id="PTHR43461">
    <property type="entry name" value="TRANSMEMBRANE PROTEIN 256"/>
    <property type="match status" value="1"/>
</dbReference>
<feature type="transmembrane region" description="Helical" evidence="6">
    <location>
        <begin position="100"/>
        <end position="120"/>
    </location>
</feature>
<dbReference type="RefSeq" id="WP_209865925.1">
    <property type="nucleotide sequence ID" value="NZ_JAGGLD010000009.1"/>
</dbReference>
<keyword evidence="3 6" id="KW-0812">Transmembrane</keyword>
<dbReference type="EMBL" id="JAGGLD010000009">
    <property type="protein sequence ID" value="MBP2002595.1"/>
    <property type="molecule type" value="Genomic_DNA"/>
</dbReference>
<sequence>MQRKSVGIGAIVMLLGVAIGAFGAHALKSVLGDHAATYETGVLYHMIHGLGIILIGIAAHAWGESKRLLWASRLLLIGTILFSGSLYVLSITGITLLGAITPFGGVAFILGWLLFALEAFKK</sequence>
<dbReference type="PANTHER" id="PTHR43461:SF1">
    <property type="entry name" value="TRANSMEMBRANE PROTEIN 256"/>
    <property type="match status" value="1"/>
</dbReference>
<dbReference type="Proteomes" id="UP001519288">
    <property type="component" value="Unassembled WGS sequence"/>
</dbReference>
<feature type="transmembrane region" description="Helical" evidence="6">
    <location>
        <begin position="74"/>
        <end position="94"/>
    </location>
</feature>
<protein>
    <submittedName>
        <fullName evidence="7">Uncharacterized membrane protein YgdD (TMEM256/DUF423 family)</fullName>
    </submittedName>
</protein>
<name>A0ABS4JLL1_9BACL</name>
<comment type="caution">
    <text evidence="7">The sequence shown here is derived from an EMBL/GenBank/DDBJ whole genome shotgun (WGS) entry which is preliminary data.</text>
</comment>
<accession>A0ABS4JLL1</accession>
<evidence type="ECO:0000256" key="3">
    <source>
        <dbReference type="ARBA" id="ARBA00022692"/>
    </source>
</evidence>
<evidence type="ECO:0000256" key="6">
    <source>
        <dbReference type="SAM" id="Phobius"/>
    </source>
</evidence>
<reference evidence="7 8" key="1">
    <citation type="submission" date="2021-03" db="EMBL/GenBank/DDBJ databases">
        <title>Genomic Encyclopedia of Type Strains, Phase IV (KMG-IV): sequencing the most valuable type-strain genomes for metagenomic binning, comparative biology and taxonomic classification.</title>
        <authorList>
            <person name="Goeker M."/>
        </authorList>
    </citation>
    <scope>NUCLEOTIDE SEQUENCE [LARGE SCALE GENOMIC DNA]</scope>
    <source>
        <strain evidence="7 8">DSM 26806</strain>
    </source>
</reference>
<evidence type="ECO:0000256" key="2">
    <source>
        <dbReference type="ARBA" id="ARBA00009694"/>
    </source>
</evidence>
<keyword evidence="4 6" id="KW-1133">Transmembrane helix</keyword>
<comment type="subcellular location">
    <subcellularLocation>
        <location evidence="1">Membrane</location>
        <topology evidence="1">Multi-pass membrane protein</topology>
    </subcellularLocation>
</comment>